<dbReference type="Pfam" id="PF00696">
    <property type="entry name" value="AA_kinase"/>
    <property type="match status" value="1"/>
</dbReference>
<keyword evidence="8" id="KW-0067">ATP-binding</keyword>
<dbReference type="InterPro" id="IPR001048">
    <property type="entry name" value="Asp/Glu/Uridylate_kinase"/>
</dbReference>
<feature type="domain" description="Aspartate/glutamate/uridylate kinase" evidence="9">
    <location>
        <begin position="37"/>
        <end position="272"/>
    </location>
</feature>
<sequence>MTEPDAPTPDASAGLGVRDVGTLLEALPYIRQFRERTVVIKYGGAAMTDPELREDFARDIALLKYVGVNVVVVHGGGPAITEFMGRLGLPVEFRGGLRVSDEATVEVAKMVLVGKVNKDIVVRINRHGQPAVGLSGDDGNLFKVETTTGPNGEDVGFVGRVTRVDTGVIDHVAEDFVPVIASVGSDESGQAHNVNADEAAAAVARALGATRLIFLTDIAGWLGDVTDPDTLVVQATTDEVEEALPGVAGGMRPKLQACVDAVHSGVGAASIVDGRKPHSVLLELFTDEGCGTQIRPAR</sequence>
<organism evidence="10">
    <name type="scientific">freshwater metagenome</name>
    <dbReference type="NCBI Taxonomy" id="449393"/>
    <lineage>
        <taxon>unclassified sequences</taxon>
        <taxon>metagenomes</taxon>
        <taxon>ecological metagenomes</taxon>
    </lineage>
</organism>
<evidence type="ECO:0000256" key="3">
    <source>
        <dbReference type="ARBA" id="ARBA00022571"/>
    </source>
</evidence>
<comment type="pathway">
    <text evidence="1">Amino-acid biosynthesis; L-arginine biosynthesis; N(2)-acetyl-L-ornithine from L-glutamate: step 2/4.</text>
</comment>
<evidence type="ECO:0000256" key="4">
    <source>
        <dbReference type="ARBA" id="ARBA00022605"/>
    </source>
</evidence>
<protein>
    <recommendedName>
        <fullName evidence="2">acetylglutamate kinase</fullName>
        <ecNumber evidence="2">2.7.2.8</ecNumber>
    </recommendedName>
</protein>
<dbReference type="Gene3D" id="3.40.1160.10">
    <property type="entry name" value="Acetylglutamate kinase-like"/>
    <property type="match status" value="1"/>
</dbReference>
<dbReference type="GO" id="GO:0005737">
    <property type="term" value="C:cytoplasm"/>
    <property type="evidence" value="ECO:0007669"/>
    <property type="project" value="InterPro"/>
</dbReference>
<dbReference type="HAMAP" id="MF_00082">
    <property type="entry name" value="ArgB"/>
    <property type="match status" value="1"/>
</dbReference>
<evidence type="ECO:0000256" key="1">
    <source>
        <dbReference type="ARBA" id="ARBA00004828"/>
    </source>
</evidence>
<dbReference type="SUPFAM" id="SSF53633">
    <property type="entry name" value="Carbamate kinase-like"/>
    <property type="match status" value="1"/>
</dbReference>
<dbReference type="PANTHER" id="PTHR23342">
    <property type="entry name" value="N-ACETYLGLUTAMATE SYNTHASE"/>
    <property type="match status" value="1"/>
</dbReference>
<dbReference type="GO" id="GO:0005524">
    <property type="term" value="F:ATP binding"/>
    <property type="evidence" value="ECO:0007669"/>
    <property type="project" value="UniProtKB-KW"/>
</dbReference>
<keyword evidence="7" id="KW-0418">Kinase</keyword>
<evidence type="ECO:0000256" key="6">
    <source>
        <dbReference type="ARBA" id="ARBA00022741"/>
    </source>
</evidence>
<dbReference type="EC" id="2.7.2.8" evidence="2"/>
<evidence type="ECO:0000256" key="5">
    <source>
        <dbReference type="ARBA" id="ARBA00022679"/>
    </source>
</evidence>
<dbReference type="InterPro" id="IPR004662">
    <property type="entry name" value="AcgluKinase_fam"/>
</dbReference>
<dbReference type="PANTHER" id="PTHR23342:SF0">
    <property type="entry name" value="N-ACETYLGLUTAMATE SYNTHASE, MITOCHONDRIAL"/>
    <property type="match status" value="1"/>
</dbReference>
<dbReference type="PRINTS" id="PR00474">
    <property type="entry name" value="GLU5KINASE"/>
</dbReference>
<keyword evidence="6" id="KW-0547">Nucleotide-binding</keyword>
<name>A0A6J7IZ35_9ZZZZ</name>
<accession>A0A6J7IZ35</accession>
<dbReference type="NCBIfam" id="TIGR00761">
    <property type="entry name" value="argB"/>
    <property type="match status" value="1"/>
</dbReference>
<dbReference type="FunFam" id="3.40.1160.10:FF:000004">
    <property type="entry name" value="Acetylglutamate kinase"/>
    <property type="match status" value="1"/>
</dbReference>
<keyword evidence="3" id="KW-0055">Arginine biosynthesis</keyword>
<dbReference type="PIRSF" id="PIRSF000728">
    <property type="entry name" value="NAGK"/>
    <property type="match status" value="1"/>
</dbReference>
<dbReference type="EMBL" id="CAFBMK010000201">
    <property type="protein sequence ID" value="CAB4936106.1"/>
    <property type="molecule type" value="Genomic_DNA"/>
</dbReference>
<keyword evidence="4" id="KW-0028">Amino-acid biosynthesis</keyword>
<evidence type="ECO:0000256" key="7">
    <source>
        <dbReference type="ARBA" id="ARBA00022777"/>
    </source>
</evidence>
<evidence type="ECO:0000259" key="9">
    <source>
        <dbReference type="Pfam" id="PF00696"/>
    </source>
</evidence>
<evidence type="ECO:0000256" key="2">
    <source>
        <dbReference type="ARBA" id="ARBA00013065"/>
    </source>
</evidence>
<evidence type="ECO:0000256" key="8">
    <source>
        <dbReference type="ARBA" id="ARBA00022840"/>
    </source>
</evidence>
<dbReference type="InterPro" id="IPR037528">
    <property type="entry name" value="ArgB"/>
</dbReference>
<evidence type="ECO:0000313" key="10">
    <source>
        <dbReference type="EMBL" id="CAB4936106.1"/>
    </source>
</evidence>
<dbReference type="GO" id="GO:0003991">
    <property type="term" value="F:acetylglutamate kinase activity"/>
    <property type="evidence" value="ECO:0007669"/>
    <property type="project" value="UniProtKB-EC"/>
</dbReference>
<dbReference type="InterPro" id="IPR001057">
    <property type="entry name" value="Glu/AcGlu_kinase"/>
</dbReference>
<reference evidence="10" key="1">
    <citation type="submission" date="2020-05" db="EMBL/GenBank/DDBJ databases">
        <authorList>
            <person name="Chiriac C."/>
            <person name="Salcher M."/>
            <person name="Ghai R."/>
            <person name="Kavagutti S V."/>
        </authorList>
    </citation>
    <scope>NUCLEOTIDE SEQUENCE</scope>
</reference>
<dbReference type="AlphaFoldDB" id="A0A6J7IZ35"/>
<dbReference type="GO" id="GO:0006526">
    <property type="term" value="P:L-arginine biosynthetic process"/>
    <property type="evidence" value="ECO:0007669"/>
    <property type="project" value="UniProtKB-KW"/>
</dbReference>
<keyword evidence="5" id="KW-0808">Transferase</keyword>
<gene>
    <name evidence="10" type="ORF">UFOPK3564_02653</name>
</gene>
<proteinExistence type="inferred from homology"/>
<dbReference type="InterPro" id="IPR036393">
    <property type="entry name" value="AceGlu_kinase-like_sf"/>
</dbReference>